<dbReference type="RefSeq" id="WP_244625032.1">
    <property type="nucleotide sequence ID" value="NZ_CAAGSJ010000003.1"/>
</dbReference>
<evidence type="ECO:0000313" key="1">
    <source>
        <dbReference type="EMBL" id="SES69198.1"/>
    </source>
</evidence>
<proteinExistence type="predicted"/>
<sequence>MEMSPEEMQKKKEMVLSMCVCANCPSWEECGEEGGYCFPTIAKSGCITEEKGCICGGCPVTEKMGLKNVYYCTRGSEKEQLGM</sequence>
<dbReference type="EMBL" id="FOHQ01000001">
    <property type="protein sequence ID" value="SES69198.1"/>
    <property type="molecule type" value="Genomic_DNA"/>
</dbReference>
<dbReference type="InterPro" id="IPR020075">
    <property type="entry name" value="Uncharacterised_AF2234"/>
</dbReference>
<accession>A0A1H9YJF9</accession>
<gene>
    <name evidence="1" type="ORF">SAMN04488587_0616</name>
</gene>
<dbReference type="Proteomes" id="UP000243338">
    <property type="component" value="Unassembled WGS sequence"/>
</dbReference>
<reference evidence="2" key="1">
    <citation type="submission" date="2016-10" db="EMBL/GenBank/DDBJ databases">
        <authorList>
            <person name="Varghese N."/>
            <person name="Submissions S."/>
        </authorList>
    </citation>
    <scope>NUCLEOTIDE SEQUENCE [LARGE SCALE GENOMIC DNA]</scope>
    <source>
        <strain evidence="2">SLH 33</strain>
    </source>
</reference>
<dbReference type="AlphaFoldDB" id="A0A1H9YJF9"/>
<evidence type="ECO:0000313" key="2">
    <source>
        <dbReference type="Proteomes" id="UP000243338"/>
    </source>
</evidence>
<dbReference type="Pfam" id="PF10967">
    <property type="entry name" value="DUF2769"/>
    <property type="match status" value="1"/>
</dbReference>
<protein>
    <recommendedName>
        <fullName evidence="3">DUF2769 domain-containing protein</fullName>
    </recommendedName>
</protein>
<evidence type="ECO:0008006" key="3">
    <source>
        <dbReference type="Google" id="ProtNLM"/>
    </source>
</evidence>
<name>A0A1H9YJF9_9EURY</name>
<organism evidence="1 2">
    <name type="scientific">Methanococcoides vulcani</name>
    <dbReference type="NCBI Taxonomy" id="1353158"/>
    <lineage>
        <taxon>Archaea</taxon>
        <taxon>Methanobacteriati</taxon>
        <taxon>Methanobacteriota</taxon>
        <taxon>Stenosarchaea group</taxon>
        <taxon>Methanomicrobia</taxon>
        <taxon>Methanosarcinales</taxon>
        <taxon>Methanosarcinaceae</taxon>
        <taxon>Methanococcoides</taxon>
    </lineage>
</organism>
<keyword evidence="2" id="KW-1185">Reference proteome</keyword>